<dbReference type="GO" id="GO:0050518">
    <property type="term" value="F:2-C-methyl-D-erythritol 4-phosphate cytidylyltransferase activity"/>
    <property type="evidence" value="ECO:0007669"/>
    <property type="project" value="UniProtKB-UniRule"/>
</dbReference>
<name>A0A0J6CSD0_9BACL</name>
<comment type="similarity">
    <text evidence="3 7">Belongs to the IspD/TarI cytidylyltransferase family. IspD subfamily.</text>
</comment>
<comment type="function">
    <text evidence="7">Catalyzes the formation of 4-diphosphocytidyl-2-C-methyl-D-erythritol from CTP and 2-C-methyl-D-erythritol 4-phosphate (MEP).</text>
</comment>
<dbReference type="AlphaFoldDB" id="A0A0J6CSD0"/>
<dbReference type="UniPathway" id="UPA00056">
    <property type="reaction ID" value="UER00093"/>
</dbReference>
<dbReference type="NCBIfam" id="TIGR00453">
    <property type="entry name" value="ispD"/>
    <property type="match status" value="1"/>
</dbReference>
<feature type="site" description="Positions MEP for the nucleophilic attack" evidence="7">
    <location>
        <position position="152"/>
    </location>
</feature>
<dbReference type="InterPro" id="IPR018294">
    <property type="entry name" value="ISPD_synthase_CS"/>
</dbReference>
<dbReference type="InterPro" id="IPR050088">
    <property type="entry name" value="IspD/TarI_cytidylyltransf_bact"/>
</dbReference>
<evidence type="ECO:0000256" key="5">
    <source>
        <dbReference type="ARBA" id="ARBA00022695"/>
    </source>
</evidence>
<dbReference type="CDD" id="cd02516">
    <property type="entry name" value="CDP-ME_synthetase"/>
    <property type="match status" value="1"/>
</dbReference>
<keyword evidence="9" id="KW-1185">Reference proteome</keyword>
<dbReference type="EC" id="2.7.7.60" evidence="7"/>
<dbReference type="PANTHER" id="PTHR32125:SF4">
    <property type="entry name" value="2-C-METHYL-D-ERYTHRITOL 4-PHOSPHATE CYTIDYLYLTRANSFERASE, CHLOROPLASTIC"/>
    <property type="match status" value="1"/>
</dbReference>
<feature type="site" description="Transition state stabilizer" evidence="7">
    <location>
        <position position="22"/>
    </location>
</feature>
<dbReference type="InterPro" id="IPR001228">
    <property type="entry name" value="IspD"/>
</dbReference>
<sequence length="230" mass="26099">MKYSVVIPAAGQGKRMNAGRNKQFIMLEEKPIIVHTISVFQSDEYCEEIVLAVNEREHDEFRSLIQTHELTKVTQIVTGGKERQQSVYEGLKALDGDKIVLIHDGARPFFTHEVVREAAKAAEYYDGAIVAVPVKDTIKQVDELEVKQTIDRSSLWAVQTPQAFRLSVIKEIHRWAEEHQIVGTDDASLVEMNGRSVHVILGDYWNVKLTTPEDLIFARAILREKKESGM</sequence>
<dbReference type="EMBL" id="LELK01000011">
    <property type="protein sequence ID" value="KMM36025.1"/>
    <property type="molecule type" value="Genomic_DNA"/>
</dbReference>
<accession>A0A0J6CSD0</accession>
<dbReference type="SUPFAM" id="SSF53448">
    <property type="entry name" value="Nucleotide-diphospho-sugar transferases"/>
    <property type="match status" value="1"/>
</dbReference>
<keyword evidence="6 7" id="KW-0414">Isoprene biosynthesis</keyword>
<comment type="pathway">
    <text evidence="2 7">Isoprenoid biosynthesis; isopentenyl diphosphate biosynthesis via DXP pathway; isopentenyl diphosphate from 1-deoxy-D-xylulose 5-phosphate: step 2/6.</text>
</comment>
<evidence type="ECO:0000256" key="6">
    <source>
        <dbReference type="ARBA" id="ARBA00023229"/>
    </source>
</evidence>
<evidence type="ECO:0000256" key="2">
    <source>
        <dbReference type="ARBA" id="ARBA00004787"/>
    </source>
</evidence>
<dbReference type="RefSeq" id="WP_048313296.1">
    <property type="nucleotide sequence ID" value="NZ_CP119526.1"/>
</dbReference>
<dbReference type="HAMAP" id="MF_00108">
    <property type="entry name" value="IspD"/>
    <property type="match status" value="1"/>
</dbReference>
<gene>
    <name evidence="7" type="primary">ispD</name>
    <name evidence="8" type="ORF">AB986_19380</name>
</gene>
<proteinExistence type="inferred from homology"/>
<reference evidence="8" key="1">
    <citation type="submission" date="2015-06" db="EMBL/GenBank/DDBJ databases">
        <authorList>
            <person name="Liu B."/>
            <person name="Wang J."/>
            <person name="Zhu Y."/>
            <person name="Liu G."/>
            <person name="Chen Q."/>
            <person name="Zheng C."/>
            <person name="Che J."/>
            <person name="Ge C."/>
            <person name="Shi H."/>
            <person name="Pan Z."/>
            <person name="Liu X."/>
        </authorList>
    </citation>
    <scope>NUCLEOTIDE SEQUENCE [LARGE SCALE GENOMIC DNA]</scope>
    <source>
        <strain evidence="8">DSM 16346</strain>
    </source>
</reference>
<evidence type="ECO:0000256" key="4">
    <source>
        <dbReference type="ARBA" id="ARBA00022679"/>
    </source>
</evidence>
<keyword evidence="4 7" id="KW-0808">Transferase</keyword>
<evidence type="ECO:0000256" key="7">
    <source>
        <dbReference type="HAMAP-Rule" id="MF_00108"/>
    </source>
</evidence>
<dbReference type="Pfam" id="PF01128">
    <property type="entry name" value="IspD"/>
    <property type="match status" value="1"/>
</dbReference>
<evidence type="ECO:0000256" key="3">
    <source>
        <dbReference type="ARBA" id="ARBA00009789"/>
    </source>
</evidence>
<evidence type="ECO:0000313" key="9">
    <source>
        <dbReference type="Proteomes" id="UP000035996"/>
    </source>
</evidence>
<organism evidence="8 9">
    <name type="scientific">Guptibacillus hwajinpoensis</name>
    <dbReference type="NCBI Taxonomy" id="208199"/>
    <lineage>
        <taxon>Bacteria</taxon>
        <taxon>Bacillati</taxon>
        <taxon>Bacillota</taxon>
        <taxon>Bacilli</taxon>
        <taxon>Bacillales</taxon>
        <taxon>Guptibacillaceae</taxon>
        <taxon>Guptibacillus</taxon>
    </lineage>
</organism>
<dbReference type="InterPro" id="IPR029044">
    <property type="entry name" value="Nucleotide-diphossugar_trans"/>
</dbReference>
<dbReference type="Gene3D" id="3.90.550.10">
    <property type="entry name" value="Spore Coat Polysaccharide Biosynthesis Protein SpsA, Chain A"/>
    <property type="match status" value="1"/>
</dbReference>
<dbReference type="GO" id="GO:0019288">
    <property type="term" value="P:isopentenyl diphosphate biosynthetic process, methylerythritol 4-phosphate pathway"/>
    <property type="evidence" value="ECO:0007669"/>
    <property type="project" value="UniProtKB-UniRule"/>
</dbReference>
<protein>
    <recommendedName>
        <fullName evidence="7">2-C-methyl-D-erythritol 4-phosphate cytidylyltransferase</fullName>
        <ecNumber evidence="7">2.7.7.60</ecNumber>
    </recommendedName>
    <alternativeName>
        <fullName evidence="7">4-diphosphocytidyl-2C-methyl-D-erythritol synthase</fullName>
    </alternativeName>
    <alternativeName>
        <fullName evidence="7">MEP cytidylyltransferase</fullName>
        <shortName evidence="7">MCT</shortName>
    </alternativeName>
</protein>
<dbReference type="FunFam" id="3.90.550.10:FF:000003">
    <property type="entry name" value="2-C-methyl-D-erythritol 4-phosphate cytidylyltransferase"/>
    <property type="match status" value="1"/>
</dbReference>
<dbReference type="STRING" id="157733.AB986_19380"/>
<evidence type="ECO:0000313" key="8">
    <source>
        <dbReference type="EMBL" id="KMM36025.1"/>
    </source>
</evidence>
<feature type="site" description="Transition state stabilizer" evidence="7">
    <location>
        <position position="15"/>
    </location>
</feature>
<dbReference type="InterPro" id="IPR034683">
    <property type="entry name" value="IspD/TarI"/>
</dbReference>
<dbReference type="PATRIC" id="fig|157733.3.peg.8"/>
<dbReference type="Proteomes" id="UP000035996">
    <property type="component" value="Unassembled WGS sequence"/>
</dbReference>
<dbReference type="OrthoDB" id="9806837at2"/>
<dbReference type="PROSITE" id="PS01295">
    <property type="entry name" value="ISPD"/>
    <property type="match status" value="1"/>
</dbReference>
<dbReference type="PANTHER" id="PTHR32125">
    <property type="entry name" value="2-C-METHYL-D-ERYTHRITOL 4-PHOSPHATE CYTIDYLYLTRANSFERASE, CHLOROPLASTIC"/>
    <property type="match status" value="1"/>
</dbReference>
<comment type="catalytic activity">
    <reaction evidence="1 7">
        <text>2-C-methyl-D-erythritol 4-phosphate + CTP + H(+) = 4-CDP-2-C-methyl-D-erythritol + diphosphate</text>
        <dbReference type="Rhea" id="RHEA:13429"/>
        <dbReference type="ChEBI" id="CHEBI:15378"/>
        <dbReference type="ChEBI" id="CHEBI:33019"/>
        <dbReference type="ChEBI" id="CHEBI:37563"/>
        <dbReference type="ChEBI" id="CHEBI:57823"/>
        <dbReference type="ChEBI" id="CHEBI:58262"/>
        <dbReference type="EC" id="2.7.7.60"/>
    </reaction>
</comment>
<feature type="site" description="Positions MEP for the nucleophilic attack" evidence="7">
    <location>
        <position position="208"/>
    </location>
</feature>
<evidence type="ECO:0000256" key="1">
    <source>
        <dbReference type="ARBA" id="ARBA00001282"/>
    </source>
</evidence>
<keyword evidence="5 7" id="KW-0548">Nucleotidyltransferase</keyword>
<comment type="caution">
    <text evidence="8">The sequence shown here is derived from an EMBL/GenBank/DDBJ whole genome shotgun (WGS) entry which is preliminary data.</text>
</comment>